<dbReference type="PROSITE" id="PS51560">
    <property type="entry name" value="SAM_MT_NNT1"/>
    <property type="match status" value="1"/>
</dbReference>
<dbReference type="InterPro" id="IPR029063">
    <property type="entry name" value="SAM-dependent_MTases_sf"/>
</dbReference>
<dbReference type="GO" id="GO:0005737">
    <property type="term" value="C:cytoplasm"/>
    <property type="evidence" value="ECO:0007669"/>
    <property type="project" value="TreeGrafter"/>
</dbReference>
<dbReference type="EMBL" id="HG793130">
    <property type="protein sequence ID" value="CDK29041.1"/>
    <property type="molecule type" value="Genomic_DNA"/>
</dbReference>
<evidence type="ECO:0000313" key="5">
    <source>
        <dbReference type="EMBL" id="CDK29041.1"/>
    </source>
</evidence>
<keyword evidence="4" id="KW-0949">S-adenosyl-L-methionine</keyword>
<dbReference type="GO" id="GO:0032259">
    <property type="term" value="P:methylation"/>
    <property type="evidence" value="ECO:0007669"/>
    <property type="project" value="UniProtKB-KW"/>
</dbReference>
<evidence type="ECO:0000256" key="2">
    <source>
        <dbReference type="ARBA" id="ARBA00022603"/>
    </source>
</evidence>
<dbReference type="InterPro" id="IPR025784">
    <property type="entry name" value="EFM7"/>
</dbReference>
<dbReference type="OrthoDB" id="46564at2759"/>
<proteinExistence type="predicted"/>
<keyword evidence="6" id="KW-1185">Reference proteome</keyword>
<dbReference type="GO" id="GO:0008757">
    <property type="term" value="F:S-adenosylmethionine-dependent methyltransferase activity"/>
    <property type="evidence" value="ECO:0007669"/>
    <property type="project" value="UniProtKB-ARBA"/>
</dbReference>
<dbReference type="PANTHER" id="PTHR14614:SF10">
    <property type="entry name" value="PROTEIN N-TERMINAL AND LYSINE N-METHYLTRANSFERASE EFM7"/>
    <property type="match status" value="1"/>
</dbReference>
<dbReference type="HOGENOM" id="CLU_032409_0_0_1"/>
<dbReference type="STRING" id="1382522.W6MQU4"/>
<dbReference type="GeneID" id="34522418"/>
<organism evidence="5 6">
    <name type="scientific">Kuraishia capsulata CBS 1993</name>
    <dbReference type="NCBI Taxonomy" id="1382522"/>
    <lineage>
        <taxon>Eukaryota</taxon>
        <taxon>Fungi</taxon>
        <taxon>Dikarya</taxon>
        <taxon>Ascomycota</taxon>
        <taxon>Saccharomycotina</taxon>
        <taxon>Pichiomycetes</taxon>
        <taxon>Pichiales</taxon>
        <taxon>Pichiaceae</taxon>
        <taxon>Kuraishia</taxon>
    </lineage>
</organism>
<evidence type="ECO:0000256" key="3">
    <source>
        <dbReference type="ARBA" id="ARBA00022679"/>
    </source>
</evidence>
<reference evidence="5" key="1">
    <citation type="submission" date="2013-12" db="EMBL/GenBank/DDBJ databases">
        <authorList>
            <person name="Genoscope - CEA"/>
        </authorList>
    </citation>
    <scope>NUCLEOTIDE SEQUENCE</scope>
    <source>
        <strain evidence="5">CBS 1993</strain>
    </source>
</reference>
<dbReference type="RefSeq" id="XP_022461030.1">
    <property type="nucleotide sequence ID" value="XM_022606171.1"/>
</dbReference>
<gene>
    <name evidence="5" type="ORF">KUCA_T00005027001</name>
</gene>
<accession>W6MQU4</accession>
<dbReference type="AlphaFoldDB" id="W6MQU4"/>
<dbReference type="Proteomes" id="UP000019384">
    <property type="component" value="Unassembled WGS sequence"/>
</dbReference>
<dbReference type="PANTHER" id="PTHR14614">
    <property type="entry name" value="HEPATOCELLULAR CARCINOMA-ASSOCIATED ANTIGEN"/>
    <property type="match status" value="1"/>
</dbReference>
<dbReference type="Pfam" id="PF10294">
    <property type="entry name" value="Methyltransf_16"/>
    <property type="match status" value="1"/>
</dbReference>
<keyword evidence="2" id="KW-0489">Methyltransferase</keyword>
<keyword evidence="3" id="KW-0808">Transferase</keyword>
<evidence type="ECO:0000313" key="6">
    <source>
        <dbReference type="Proteomes" id="UP000019384"/>
    </source>
</evidence>
<dbReference type="InterPro" id="IPR019410">
    <property type="entry name" value="Methyltransf_16"/>
</dbReference>
<evidence type="ECO:0000256" key="4">
    <source>
        <dbReference type="ARBA" id="ARBA00022691"/>
    </source>
</evidence>
<evidence type="ECO:0008006" key="7">
    <source>
        <dbReference type="Google" id="ProtNLM"/>
    </source>
</evidence>
<evidence type="ECO:0000256" key="1">
    <source>
        <dbReference type="ARBA" id="ARBA00022490"/>
    </source>
</evidence>
<name>W6MQU4_9ASCO</name>
<protein>
    <recommendedName>
        <fullName evidence="7">Elongation factor methyltransferase 7</fullName>
    </recommendedName>
</protein>
<dbReference type="SUPFAM" id="SSF53335">
    <property type="entry name" value="S-adenosyl-L-methionine-dependent methyltransferases"/>
    <property type="match status" value="1"/>
</dbReference>
<dbReference type="Gene3D" id="3.40.50.150">
    <property type="entry name" value="Vaccinia Virus protein VP39"/>
    <property type="match status" value="1"/>
</dbReference>
<keyword evidence="1" id="KW-0963">Cytoplasm</keyword>
<reference evidence="5" key="2">
    <citation type="submission" date="2014-02" db="EMBL/GenBank/DDBJ databases">
        <title>Complete DNA sequence of /Kuraishia capsulata/ illustrates novel genomic features among budding yeasts (/Saccharomycotina/).</title>
        <authorList>
            <person name="Morales L."/>
            <person name="Noel B."/>
            <person name="Porcel B."/>
            <person name="Marcet-Houben M."/>
            <person name="Hullo M-F."/>
            <person name="Sacerdot C."/>
            <person name="Tekaia F."/>
            <person name="Leh-Louis V."/>
            <person name="Despons L."/>
            <person name="Khanna V."/>
            <person name="Aury J-M."/>
            <person name="Barbe V."/>
            <person name="Couloux A."/>
            <person name="Labadie K."/>
            <person name="Pelletier E."/>
            <person name="Souciet J-L."/>
            <person name="Boekhout T."/>
            <person name="Gabaldon T."/>
            <person name="Wincker P."/>
            <person name="Dujon B."/>
        </authorList>
    </citation>
    <scope>NUCLEOTIDE SEQUENCE</scope>
    <source>
        <strain evidence="5">CBS 1993</strain>
    </source>
</reference>
<sequence length="249" mass="28374">MSDDFELSADLFEEPEDFRPPPAEAHMLSYSCNSTNREISLRLVGKSPLWGHLLWNAGKYTAQFLESHASEICGKTVVELGAASALPSLICHLVCGASKVVATDYPDAELLENIDFNLKENKCDMSTIVTRGLIWGNDVEEVVAETDDGKFDWVILSDLVFNHTEHTKLLKNCKDLVKPKTGKCLVVFSPHRAHLIHKDFEFFENAKENFGFDVEEIEMQHWGPMFPEDPKETEEIRSRVYSYYLKPTW</sequence>